<name>A0A0D2UEK3_CAPO3</name>
<dbReference type="InParanoid" id="A0A0D2UEK3"/>
<dbReference type="AlphaFoldDB" id="A0A0D2UEK3"/>
<feature type="chain" id="PRO_5002253360" evidence="2">
    <location>
        <begin position="24"/>
        <end position="901"/>
    </location>
</feature>
<keyword evidence="4" id="KW-1185">Reference proteome</keyword>
<evidence type="ECO:0000256" key="2">
    <source>
        <dbReference type="SAM" id="SignalP"/>
    </source>
</evidence>
<reference evidence="4" key="1">
    <citation type="submission" date="2011-02" db="EMBL/GenBank/DDBJ databases">
        <title>The Genome Sequence of Capsaspora owczarzaki ATCC 30864.</title>
        <authorList>
            <person name="Russ C."/>
            <person name="Cuomo C."/>
            <person name="Burger G."/>
            <person name="Gray M.W."/>
            <person name="Holland P.W.H."/>
            <person name="King N."/>
            <person name="Lang F.B.F."/>
            <person name="Roger A.J."/>
            <person name="Ruiz-Trillo I."/>
            <person name="Young S.K."/>
            <person name="Zeng Q."/>
            <person name="Gargeya S."/>
            <person name="Alvarado L."/>
            <person name="Berlin A."/>
            <person name="Chapman S.B."/>
            <person name="Chen Z."/>
            <person name="Freedman E."/>
            <person name="Gellesch M."/>
            <person name="Goldberg J."/>
            <person name="Griggs A."/>
            <person name="Gujja S."/>
            <person name="Heilman E."/>
            <person name="Heiman D."/>
            <person name="Howarth C."/>
            <person name="Mehta T."/>
            <person name="Neiman D."/>
            <person name="Pearson M."/>
            <person name="Roberts A."/>
            <person name="Saif S."/>
            <person name="Shea T."/>
            <person name="Shenoy N."/>
            <person name="Sisk P."/>
            <person name="Stolte C."/>
            <person name="Sykes S."/>
            <person name="White J."/>
            <person name="Yandava C."/>
            <person name="Haas B."/>
            <person name="Nusbaum C."/>
            <person name="Birren B."/>
        </authorList>
    </citation>
    <scope>NUCLEOTIDE SEQUENCE</scope>
    <source>
        <strain evidence="4">ATCC 30864</strain>
    </source>
</reference>
<evidence type="ECO:0000313" key="3">
    <source>
        <dbReference type="EMBL" id="KJE93546.1"/>
    </source>
</evidence>
<proteinExistence type="predicted"/>
<dbReference type="RefSeq" id="XP_004348145.1">
    <property type="nucleotide sequence ID" value="XM_004348095.2"/>
</dbReference>
<protein>
    <submittedName>
        <fullName evidence="3">Uncharacterized protein</fullName>
    </submittedName>
</protein>
<sequence>MNSIRALVAALAVLALLIQAIRADLDRPAADHAHGHVDEDDAVEDDALRTGGWEDLAATDPWAKHDWLDLLTPGALMSGWSHNPIAGVLLSADAADAQSRSLESSSATVVVVAQADANHQQTPELGWSQQQELPAVQDSLQAERATAADFPFISPAQKRLAHLDVLARPDLLFSKLLHPSLHAHIHVVLVGFDVHEMYRNLSPAFVDLGTFERLLNVNHHEGHWSALHDCTSNVSRTNRHGHLRPADASTDCRYQPRNLTTRFVASYHVTVGDAQLQSDIRQARDSGPESVSQVLLRHQQQNGHPSLSLYLLHLPPVPPSTHNLECAPGLLRETSSTQVTWVDLTTHDAWKGVVEAGGSLNLSDVPFVLPSPKRRTESVPYTHRLSEFVAMATNGWLKSPVQQVPSPDAESVVVHILPMGMAAPETLAALHPIVARDAVWLQTRLQQIAPPGQIIRVECHNATVVGLGHGSQLSPQPCFNDKALCLRPDVTTKVAHGVLDQMRLSSRSAGRHNAELEVLVPLIIPDSTATLPIVFDSGALTQTDWARQTVVALRLNDAAGGEFLPDGLVCSPTTRRIELRTAAAQTRRALVRGVSGLIWGAPFGESSLAELEADPNGYISSHTMLHSSLAGALSPGTGESAGSEAATVVRSVYISQLEQSLTDIKDLVEDLVDLHVDLADVFDSDHQLVYVQRWNLLLAKVHHSLHRASIGENRHALYLLRSSRHDLEGLHSLIHAAKSALAYIPAYARQRQWMGNQAAVPLQQQLAITLVDLRTFLCTLLVLAFAVAAIMAGTSLSVAPTSSAAASHSPAPRTTQQLYNDSLPEPLFSASRSSSLLLPSTSSMAELPFTVSASAPSSASSPAVVARSGSNTPTTQSPVVSQLSLDSFVVNRPSGRRFKVN</sequence>
<dbReference type="Proteomes" id="UP000008743">
    <property type="component" value="Unassembled WGS sequence"/>
</dbReference>
<gene>
    <name evidence="3" type="ORF">CAOG_004317</name>
</gene>
<evidence type="ECO:0000256" key="1">
    <source>
        <dbReference type="SAM" id="MobiDB-lite"/>
    </source>
</evidence>
<keyword evidence="2" id="KW-0732">Signal</keyword>
<feature type="signal peptide" evidence="2">
    <location>
        <begin position="1"/>
        <end position="23"/>
    </location>
</feature>
<dbReference type="OrthoDB" id="18100at2759"/>
<feature type="region of interest" description="Disordered" evidence="1">
    <location>
        <begin position="854"/>
        <end position="880"/>
    </location>
</feature>
<dbReference type="EMBL" id="KE346365">
    <property type="protein sequence ID" value="KJE93546.1"/>
    <property type="molecule type" value="Genomic_DNA"/>
</dbReference>
<feature type="compositionally biased region" description="Low complexity" evidence="1">
    <location>
        <begin position="854"/>
        <end position="866"/>
    </location>
</feature>
<feature type="compositionally biased region" description="Polar residues" evidence="1">
    <location>
        <begin position="868"/>
        <end position="880"/>
    </location>
</feature>
<organism evidence="3 4">
    <name type="scientific">Capsaspora owczarzaki (strain ATCC 30864)</name>
    <dbReference type="NCBI Taxonomy" id="595528"/>
    <lineage>
        <taxon>Eukaryota</taxon>
        <taxon>Filasterea</taxon>
        <taxon>Capsaspora</taxon>
    </lineage>
</organism>
<accession>A0A0D2UEK3</accession>
<evidence type="ECO:0000313" key="4">
    <source>
        <dbReference type="Proteomes" id="UP000008743"/>
    </source>
</evidence>